<evidence type="ECO:0000313" key="2">
    <source>
        <dbReference type="EMBL" id="CAG7727869.1"/>
    </source>
</evidence>
<sequence length="84" mass="9748">SWNFRTEDFDIGFSILHNDKDCILNYQRVDSHLKNQEGALNCEKPGRYTLIFDNTYSVVRAKTLHYMVSVSSPDESDEEEITSL</sequence>
<feature type="domain" description="GOLD" evidence="1">
    <location>
        <begin position="1"/>
        <end position="70"/>
    </location>
</feature>
<dbReference type="AlphaFoldDB" id="A0A8J2K128"/>
<organism evidence="2 3">
    <name type="scientific">Allacma fusca</name>
    <dbReference type="NCBI Taxonomy" id="39272"/>
    <lineage>
        <taxon>Eukaryota</taxon>
        <taxon>Metazoa</taxon>
        <taxon>Ecdysozoa</taxon>
        <taxon>Arthropoda</taxon>
        <taxon>Hexapoda</taxon>
        <taxon>Collembola</taxon>
        <taxon>Symphypleona</taxon>
        <taxon>Sminthuridae</taxon>
        <taxon>Allacma</taxon>
    </lineage>
</organism>
<keyword evidence="3" id="KW-1185">Reference proteome</keyword>
<dbReference type="PANTHER" id="PTHR23324:SF83">
    <property type="entry name" value="SEC14-LIKE PROTEIN 2"/>
    <property type="match status" value="1"/>
</dbReference>
<feature type="non-terminal residue" evidence="2">
    <location>
        <position position="1"/>
    </location>
</feature>
<dbReference type="PROSITE" id="PS50866">
    <property type="entry name" value="GOLD"/>
    <property type="match status" value="1"/>
</dbReference>
<evidence type="ECO:0000313" key="3">
    <source>
        <dbReference type="Proteomes" id="UP000708208"/>
    </source>
</evidence>
<name>A0A8J2K128_9HEXA</name>
<dbReference type="InterPro" id="IPR009038">
    <property type="entry name" value="GOLD_dom"/>
</dbReference>
<dbReference type="Proteomes" id="UP000708208">
    <property type="component" value="Unassembled WGS sequence"/>
</dbReference>
<evidence type="ECO:0000259" key="1">
    <source>
        <dbReference type="PROSITE" id="PS50866"/>
    </source>
</evidence>
<proteinExistence type="predicted"/>
<comment type="caution">
    <text evidence="2">The sequence shown here is derived from an EMBL/GenBank/DDBJ whole genome shotgun (WGS) entry which is preliminary data.</text>
</comment>
<reference evidence="2" key="1">
    <citation type="submission" date="2021-06" db="EMBL/GenBank/DDBJ databases">
        <authorList>
            <person name="Hodson N. C."/>
            <person name="Mongue J. A."/>
            <person name="Jaron S. K."/>
        </authorList>
    </citation>
    <scope>NUCLEOTIDE SEQUENCE</scope>
</reference>
<protein>
    <recommendedName>
        <fullName evidence="1">GOLD domain-containing protein</fullName>
    </recommendedName>
</protein>
<accession>A0A8J2K128</accession>
<dbReference type="EMBL" id="CAJVCH010154419">
    <property type="protein sequence ID" value="CAG7727869.1"/>
    <property type="molecule type" value="Genomic_DNA"/>
</dbReference>
<dbReference type="InterPro" id="IPR051064">
    <property type="entry name" value="SEC14/CRAL-TRIO_domain"/>
</dbReference>
<dbReference type="PANTHER" id="PTHR23324">
    <property type="entry name" value="SEC14 RELATED PROTEIN"/>
    <property type="match status" value="1"/>
</dbReference>
<dbReference type="OrthoDB" id="1434354at2759"/>
<gene>
    <name evidence="2" type="ORF">AFUS01_LOCUS16687</name>
</gene>
<dbReference type="GO" id="GO:0005737">
    <property type="term" value="C:cytoplasm"/>
    <property type="evidence" value="ECO:0007669"/>
    <property type="project" value="TreeGrafter"/>
</dbReference>